<reference evidence="2" key="2">
    <citation type="submission" date="2021-08" db="EMBL/GenBank/DDBJ databases">
        <authorList>
            <person name="Eriksson T."/>
        </authorList>
    </citation>
    <scope>NUCLEOTIDE SEQUENCE</scope>
    <source>
        <strain evidence="2">Stoneville</strain>
        <tissue evidence="2">Whole head</tissue>
    </source>
</reference>
<evidence type="ECO:0000313" key="2">
    <source>
        <dbReference type="EMBL" id="KAH0814973.1"/>
    </source>
</evidence>
<evidence type="ECO:0000256" key="1">
    <source>
        <dbReference type="SAM" id="MobiDB-lite"/>
    </source>
</evidence>
<evidence type="ECO:0000313" key="3">
    <source>
        <dbReference type="Proteomes" id="UP000719412"/>
    </source>
</evidence>
<name>A0A8J6LCQ7_TENMO</name>
<keyword evidence="3" id="KW-1185">Reference proteome</keyword>
<dbReference type="EMBL" id="JABDTM020023700">
    <property type="protein sequence ID" value="KAH0814973.1"/>
    <property type="molecule type" value="Genomic_DNA"/>
</dbReference>
<proteinExistence type="predicted"/>
<feature type="compositionally biased region" description="Basic residues" evidence="1">
    <location>
        <begin position="132"/>
        <end position="144"/>
    </location>
</feature>
<protein>
    <submittedName>
        <fullName evidence="2">Uncharacterized protein</fullName>
    </submittedName>
</protein>
<sequence>MLQVFRYRITMSDPALERGAKPVEEKGRANHPRLESSRSEPAGGGGWRRDGNKGGIPEVMPNARFKTELRIEYARWSNYACNGRHFDSIYWDDTRGICLWIVHQILIRFNARLKNVSAAAAPAPGGGNPSPRARRPRNCPHQKSKFVSLPPDSAHYGEPPNHEFTWHGAMGAGAEGSLSGRGNRHFYIGPLNL</sequence>
<feature type="region of interest" description="Disordered" evidence="1">
    <location>
        <begin position="18"/>
        <end position="59"/>
    </location>
</feature>
<organism evidence="2 3">
    <name type="scientific">Tenebrio molitor</name>
    <name type="common">Yellow mealworm beetle</name>
    <dbReference type="NCBI Taxonomy" id="7067"/>
    <lineage>
        <taxon>Eukaryota</taxon>
        <taxon>Metazoa</taxon>
        <taxon>Ecdysozoa</taxon>
        <taxon>Arthropoda</taxon>
        <taxon>Hexapoda</taxon>
        <taxon>Insecta</taxon>
        <taxon>Pterygota</taxon>
        <taxon>Neoptera</taxon>
        <taxon>Endopterygota</taxon>
        <taxon>Coleoptera</taxon>
        <taxon>Polyphaga</taxon>
        <taxon>Cucujiformia</taxon>
        <taxon>Tenebrionidae</taxon>
        <taxon>Tenebrio</taxon>
    </lineage>
</organism>
<accession>A0A8J6LCQ7</accession>
<feature type="compositionally biased region" description="Basic and acidic residues" evidence="1">
    <location>
        <begin position="18"/>
        <end position="38"/>
    </location>
</feature>
<feature type="region of interest" description="Disordered" evidence="1">
    <location>
        <begin position="119"/>
        <end position="152"/>
    </location>
</feature>
<gene>
    <name evidence="2" type="ORF">GEV33_007820</name>
</gene>
<comment type="caution">
    <text evidence="2">The sequence shown here is derived from an EMBL/GenBank/DDBJ whole genome shotgun (WGS) entry which is preliminary data.</text>
</comment>
<dbReference type="Proteomes" id="UP000719412">
    <property type="component" value="Unassembled WGS sequence"/>
</dbReference>
<dbReference type="AlphaFoldDB" id="A0A8J6LCQ7"/>
<reference evidence="2" key="1">
    <citation type="journal article" date="2020" name="J Insects Food Feed">
        <title>The yellow mealworm (Tenebrio molitor) genome: a resource for the emerging insects as food and feed industry.</title>
        <authorList>
            <person name="Eriksson T."/>
            <person name="Andere A."/>
            <person name="Kelstrup H."/>
            <person name="Emery V."/>
            <person name="Picard C."/>
        </authorList>
    </citation>
    <scope>NUCLEOTIDE SEQUENCE</scope>
    <source>
        <strain evidence="2">Stoneville</strain>
        <tissue evidence="2">Whole head</tissue>
    </source>
</reference>